<dbReference type="InterPro" id="IPR036526">
    <property type="entry name" value="C-N_Hydrolase_sf"/>
</dbReference>
<comment type="catalytic activity">
    <reaction evidence="9">
        <text>N-terminal S-1,2-diacyl-sn-glyceryl-L-cysteinyl-[lipoprotein] + a glycerophospholipid = N-acyl-S-1,2-diacyl-sn-glyceryl-L-cysteinyl-[lipoprotein] + a 2-acyl-sn-glycero-3-phospholipid + H(+)</text>
        <dbReference type="Rhea" id="RHEA:48228"/>
        <dbReference type="Rhea" id="RHEA-COMP:14681"/>
        <dbReference type="Rhea" id="RHEA-COMP:14684"/>
        <dbReference type="ChEBI" id="CHEBI:15378"/>
        <dbReference type="ChEBI" id="CHEBI:136912"/>
        <dbReference type="ChEBI" id="CHEBI:140656"/>
        <dbReference type="ChEBI" id="CHEBI:140657"/>
        <dbReference type="ChEBI" id="CHEBI:140660"/>
        <dbReference type="EC" id="2.3.1.269"/>
    </reaction>
</comment>
<comment type="function">
    <text evidence="9">Catalyzes the phospholipid dependent N-acylation of the N-terminal cysteine of apolipoprotein, the last step in lipoprotein maturation.</text>
</comment>
<gene>
    <name evidence="9" type="primary">lnt</name>
    <name evidence="11" type="ORF">EAS61_21800</name>
</gene>
<accession>A0A4Q0QIM9</accession>
<keyword evidence="8 9" id="KW-0012">Acyltransferase</keyword>
<keyword evidence="4 9" id="KW-0808">Transferase</keyword>
<evidence type="ECO:0000256" key="7">
    <source>
        <dbReference type="ARBA" id="ARBA00023136"/>
    </source>
</evidence>
<dbReference type="GO" id="GO:0005886">
    <property type="term" value="C:plasma membrane"/>
    <property type="evidence" value="ECO:0007669"/>
    <property type="project" value="UniProtKB-SubCell"/>
</dbReference>
<dbReference type="AlphaFoldDB" id="A0A4Q0QIM9"/>
<feature type="transmembrane region" description="Helical" evidence="9">
    <location>
        <begin position="101"/>
        <end position="126"/>
    </location>
</feature>
<feature type="transmembrane region" description="Helical" evidence="9">
    <location>
        <begin position="181"/>
        <end position="201"/>
    </location>
</feature>
<keyword evidence="3 9" id="KW-1003">Cell membrane</keyword>
<evidence type="ECO:0000259" key="10">
    <source>
        <dbReference type="PROSITE" id="PS50263"/>
    </source>
</evidence>
<dbReference type="RefSeq" id="WP_128930385.1">
    <property type="nucleotide sequence ID" value="NZ_CP022221.1"/>
</dbReference>
<dbReference type="Pfam" id="PF00795">
    <property type="entry name" value="CN_hydrolase"/>
    <property type="match status" value="1"/>
</dbReference>
<evidence type="ECO:0000313" key="12">
    <source>
        <dbReference type="Proteomes" id="UP000290174"/>
    </source>
</evidence>
<evidence type="ECO:0000256" key="3">
    <source>
        <dbReference type="ARBA" id="ARBA00022475"/>
    </source>
</evidence>
<evidence type="ECO:0000256" key="2">
    <source>
        <dbReference type="ARBA" id="ARBA00010065"/>
    </source>
</evidence>
<dbReference type="InterPro" id="IPR004563">
    <property type="entry name" value="Apolipo_AcylTrfase"/>
</dbReference>
<keyword evidence="7 9" id="KW-0472">Membrane</keyword>
<name>A0A4Q0QIM9_9BRAD</name>
<dbReference type="SUPFAM" id="SSF56317">
    <property type="entry name" value="Carbon-nitrogen hydrolase"/>
    <property type="match status" value="1"/>
</dbReference>
<protein>
    <recommendedName>
        <fullName evidence="9">Apolipoprotein N-acyltransferase</fullName>
        <shortName evidence="9">ALP N-acyltransferase</shortName>
        <ecNumber evidence="9">2.3.1.269</ecNumber>
    </recommendedName>
</protein>
<keyword evidence="6 9" id="KW-1133">Transmembrane helix</keyword>
<evidence type="ECO:0000256" key="4">
    <source>
        <dbReference type="ARBA" id="ARBA00022679"/>
    </source>
</evidence>
<dbReference type="UniPathway" id="UPA00666"/>
<dbReference type="GO" id="GO:0042158">
    <property type="term" value="P:lipoprotein biosynthetic process"/>
    <property type="evidence" value="ECO:0007669"/>
    <property type="project" value="UniProtKB-UniRule"/>
</dbReference>
<dbReference type="PROSITE" id="PS50263">
    <property type="entry name" value="CN_HYDROLASE"/>
    <property type="match status" value="1"/>
</dbReference>
<dbReference type="InterPro" id="IPR045378">
    <property type="entry name" value="LNT_N"/>
</dbReference>
<organism evidence="11 12">
    <name type="scientific">Bradyrhizobium zhanjiangense</name>
    <dbReference type="NCBI Taxonomy" id="1325107"/>
    <lineage>
        <taxon>Bacteria</taxon>
        <taxon>Pseudomonadati</taxon>
        <taxon>Pseudomonadota</taxon>
        <taxon>Alphaproteobacteria</taxon>
        <taxon>Hyphomicrobiales</taxon>
        <taxon>Nitrobacteraceae</taxon>
        <taxon>Bradyrhizobium</taxon>
    </lineage>
</organism>
<feature type="transmembrane region" description="Helical" evidence="9">
    <location>
        <begin position="507"/>
        <end position="528"/>
    </location>
</feature>
<dbReference type="HAMAP" id="MF_01148">
    <property type="entry name" value="Lnt"/>
    <property type="match status" value="1"/>
</dbReference>
<keyword evidence="11" id="KW-0449">Lipoprotein</keyword>
<comment type="subcellular location">
    <subcellularLocation>
        <location evidence="1 9">Cell membrane</location>
        <topology evidence="1 9">Multi-pass membrane protein</topology>
    </subcellularLocation>
</comment>
<evidence type="ECO:0000313" key="11">
    <source>
        <dbReference type="EMBL" id="RXG93264.1"/>
    </source>
</evidence>
<reference evidence="11 12" key="1">
    <citation type="submission" date="2018-11" db="EMBL/GenBank/DDBJ databases">
        <title>Bradyrhizobium sp. nov., isolated from effective nodules of peanut in China.</title>
        <authorList>
            <person name="Li Y."/>
        </authorList>
    </citation>
    <scope>NUCLEOTIDE SEQUENCE [LARGE SCALE GENOMIC DNA]</scope>
    <source>
        <strain evidence="11 12">CCBAU 51770</strain>
    </source>
</reference>
<feature type="transmembrane region" description="Helical" evidence="9">
    <location>
        <begin position="213"/>
        <end position="234"/>
    </location>
</feature>
<proteinExistence type="inferred from homology"/>
<sequence>MSPLQRLRQIALAIILSWGWKRAVIAMAAGALSVLALAPFNLFPVLFVTFPVLVWLIDGAGGGRYGGVPAAALTGYWFGLGYFVPGLYWIGYAFFVEADVFAWLTPFAVLGLPAYLSIFTAIGFALARLLWTKNATRVLALAASLTISEWLRGHALTGFPWNAFGYALSEPLPLAQTASLIGLWGMTFLTVAIFASPATLFDRAPDRRLQWRAPAAAIALLIVMGIFGAIRLSLHPTTMVAGAKLRLMQPNLQQDAKFNYAAKAEVMKKYLALSDRASGPQSTGVRDATILIWPESAFPFFLTREADAMAEIADLLPKGTVLITGSVRAPDLPRGTPITRAYNSIYVIDHDGSVLAVYDKLHLVPFGEFLPYQGLMEKLGFEQLTRVRGGFIPGTVRHALPVASAPPALPLICYEAIFPGEVGGRSERPGWIVNLTNDGWFGISTGPYQHLEQARMRAIELGLPLVRSANTGISAVIDPVGRTIVSLGLGIEGILDAGLPAAIPATIYARVGDVPAAMLVALAVIVAVRRRVAKRHL</sequence>
<dbReference type="Pfam" id="PF20154">
    <property type="entry name" value="LNT_N"/>
    <property type="match status" value="1"/>
</dbReference>
<dbReference type="Proteomes" id="UP000290174">
    <property type="component" value="Unassembled WGS sequence"/>
</dbReference>
<dbReference type="InterPro" id="IPR003010">
    <property type="entry name" value="C-N_Hydrolase"/>
</dbReference>
<dbReference type="GO" id="GO:0016410">
    <property type="term" value="F:N-acyltransferase activity"/>
    <property type="evidence" value="ECO:0007669"/>
    <property type="project" value="UniProtKB-UniRule"/>
</dbReference>
<comment type="similarity">
    <text evidence="2 9">Belongs to the CN hydrolase family. Apolipoprotein N-acyltransferase subfamily.</text>
</comment>
<dbReference type="Gene3D" id="3.60.110.10">
    <property type="entry name" value="Carbon-nitrogen hydrolase"/>
    <property type="match status" value="1"/>
</dbReference>
<feature type="transmembrane region" description="Helical" evidence="9">
    <location>
        <begin position="70"/>
        <end position="95"/>
    </location>
</feature>
<keyword evidence="5 9" id="KW-0812">Transmembrane</keyword>
<dbReference type="PANTHER" id="PTHR38686:SF1">
    <property type="entry name" value="APOLIPOPROTEIN N-ACYLTRANSFERASE"/>
    <property type="match status" value="1"/>
</dbReference>
<evidence type="ECO:0000256" key="8">
    <source>
        <dbReference type="ARBA" id="ARBA00023315"/>
    </source>
</evidence>
<evidence type="ECO:0000256" key="1">
    <source>
        <dbReference type="ARBA" id="ARBA00004651"/>
    </source>
</evidence>
<dbReference type="PANTHER" id="PTHR38686">
    <property type="entry name" value="APOLIPOPROTEIN N-ACYLTRANSFERASE"/>
    <property type="match status" value="1"/>
</dbReference>
<dbReference type="EC" id="2.3.1.269" evidence="9"/>
<feature type="transmembrane region" description="Helical" evidence="9">
    <location>
        <begin position="38"/>
        <end position="58"/>
    </location>
</feature>
<evidence type="ECO:0000256" key="9">
    <source>
        <dbReference type="HAMAP-Rule" id="MF_01148"/>
    </source>
</evidence>
<dbReference type="EMBL" id="RKMK01000021">
    <property type="protein sequence ID" value="RXG93264.1"/>
    <property type="molecule type" value="Genomic_DNA"/>
</dbReference>
<evidence type="ECO:0000256" key="5">
    <source>
        <dbReference type="ARBA" id="ARBA00022692"/>
    </source>
</evidence>
<comment type="pathway">
    <text evidence="9">Protein modification; lipoprotein biosynthesis (N-acyl transfer).</text>
</comment>
<comment type="caution">
    <text evidence="11">The sequence shown here is derived from an EMBL/GenBank/DDBJ whole genome shotgun (WGS) entry which is preliminary data.</text>
</comment>
<evidence type="ECO:0000256" key="6">
    <source>
        <dbReference type="ARBA" id="ARBA00022989"/>
    </source>
</evidence>
<dbReference type="NCBIfam" id="TIGR00546">
    <property type="entry name" value="lnt"/>
    <property type="match status" value="1"/>
</dbReference>
<dbReference type="CDD" id="cd07571">
    <property type="entry name" value="ALP_N-acyl_transferase"/>
    <property type="match status" value="1"/>
</dbReference>
<feature type="domain" description="CN hydrolase" evidence="10">
    <location>
        <begin position="248"/>
        <end position="501"/>
    </location>
</feature>